<feature type="coiled-coil region" evidence="14">
    <location>
        <begin position="509"/>
        <end position="560"/>
    </location>
</feature>
<dbReference type="HOGENOM" id="CLU_004785_1_1_6"/>
<keyword evidence="11 14" id="KW-0175">Coiled coil</keyword>
<keyword evidence="9 17" id="KW-0269">Exonuclease</keyword>
<keyword evidence="12" id="KW-0233">DNA recombination</keyword>
<dbReference type="PANTHER" id="PTHR32114:SF2">
    <property type="entry name" value="ABC TRANSPORTER ABCH.3"/>
    <property type="match status" value="1"/>
</dbReference>
<evidence type="ECO:0000256" key="15">
    <source>
        <dbReference type="SAM" id="MobiDB-lite"/>
    </source>
</evidence>
<keyword evidence="10" id="KW-0067">ATP-binding</keyword>
<keyword evidence="5" id="KW-0540">Nuclease</keyword>
<dbReference type="Pfam" id="PF13558">
    <property type="entry name" value="SbcC_Walker_B"/>
    <property type="match status" value="1"/>
</dbReference>
<protein>
    <recommendedName>
        <fullName evidence="3">Nuclease SbcCD subunit C</fullName>
    </recommendedName>
</protein>
<keyword evidence="7" id="KW-0255">Endonuclease</keyword>
<dbReference type="PANTHER" id="PTHR32114">
    <property type="entry name" value="ABC TRANSPORTER ABCH.3"/>
    <property type="match status" value="1"/>
</dbReference>
<feature type="coiled-coil region" evidence="14">
    <location>
        <begin position="234"/>
        <end position="288"/>
    </location>
</feature>
<evidence type="ECO:0000256" key="2">
    <source>
        <dbReference type="ARBA" id="ARBA00011322"/>
    </source>
</evidence>
<feature type="region of interest" description="Disordered" evidence="15">
    <location>
        <begin position="739"/>
        <end position="762"/>
    </location>
</feature>
<evidence type="ECO:0000259" key="16">
    <source>
        <dbReference type="Pfam" id="PF13476"/>
    </source>
</evidence>
<organism evidence="17 18">
    <name type="scientific">Pseudomonas alkylphenolica</name>
    <dbReference type="NCBI Taxonomy" id="237609"/>
    <lineage>
        <taxon>Bacteria</taxon>
        <taxon>Pseudomonadati</taxon>
        <taxon>Pseudomonadota</taxon>
        <taxon>Gammaproteobacteria</taxon>
        <taxon>Pseudomonadales</taxon>
        <taxon>Pseudomonadaceae</taxon>
        <taxon>Pseudomonas</taxon>
    </lineage>
</organism>
<feature type="domain" description="Rad50/SbcC-type AAA" evidence="16">
    <location>
        <begin position="6"/>
        <end position="222"/>
    </location>
</feature>
<dbReference type="AlphaFoldDB" id="A0A077F8Y3"/>
<evidence type="ECO:0000313" key="17">
    <source>
        <dbReference type="EMBL" id="AIL60780.1"/>
    </source>
</evidence>
<dbReference type="OrthoDB" id="9795626at2"/>
<evidence type="ECO:0000256" key="7">
    <source>
        <dbReference type="ARBA" id="ARBA00022759"/>
    </source>
</evidence>
<evidence type="ECO:0000256" key="8">
    <source>
        <dbReference type="ARBA" id="ARBA00022801"/>
    </source>
</evidence>
<dbReference type="InterPro" id="IPR027417">
    <property type="entry name" value="P-loop_NTPase"/>
</dbReference>
<dbReference type="Gene3D" id="3.40.50.300">
    <property type="entry name" value="P-loop containing nucleotide triphosphate hydrolases"/>
    <property type="match status" value="2"/>
</dbReference>
<evidence type="ECO:0000256" key="14">
    <source>
        <dbReference type="SAM" id="Coils"/>
    </source>
</evidence>
<comment type="subunit">
    <text evidence="2">Heterodimer of SbcC and SbcD.</text>
</comment>
<sequence length="1215" mass="136451">MKILAIRLKNLASLAGPFEIDFTAEPLASAGLFAITGPTGAGKSTLLDALCLALFGAVPRLSNIGRETKLPEVDSDILTSDPRTLLRRGTGSGFAEVDFVGVDGRRYRARWEANRARDKANGKLQGSRQSLHDLDSDQLLSNQSKGEYKQLIEARLGLNFEQFTRAVMLAQSEFSAFLKADDKDRSELLEKLTNTAIYSQLGRRAYSKSKEAEEVHKALEDQAAGVMPMTPEARTDLDQRYAQALERLKGEQAQLRQLELQRTWLTELQQLQNQVHSSNEQLLSAQQHSDSLQGERLNLVRLEQLAPQRHQFARQQALSSQLSPLAASISALRQQHDELHTRQQQLHDLQHNAQQALNQALAEQSDSAPLLRQAFAEQNSVARLSQELGNCLALKQQAEQACSEGQQQLLNLAEQQRLSAERLDQISQQLAQSASLTGLSEAWNAYRDRLQQLMQLGNRLNQGRAELPGLQTRAEQASAALEQQRAAIALLYHEAQAEPEALAEQIGLLGELLQKNRQQQRQVEELNRLWSQQQELEQRLSALRERQKIALKQREQLISEGLNGKNQLTAAEQALNVTRQLLERQRLARSQSVEELRAQLQDDQPCPVCGSQEHPYHQPEALLQSLGRHDQDEEHNAQQAVDELKKKLDELRTQLGGVNGQIKEYLHQQEQLSEQLQGLAPSLQAHLLYPALSDQEVSQRTAWLELQARRLNDDINRDEQRQNALLTLQKDAARLQQQLQAASEASQQASQHLQQQQQALGADQERLEQELASFATLLPADTLDELRREPAATFLRLDQQLAQRLDLLQRQKDEQLEHSERQQTLDKAQLQQQTRAQKQQELQVQFAELERQQQQSQASLTSLLAGQPGAEQWQHHLEQAVEQARQQQAQAAQQLQDTQARLIELAAELKAKGERLSALEQEHAEVRGQIEQWRQGHPELDDSGLEQLLALDDSAVSQLRQRLQDSEKALEQAHILLKERQQRLEQHQALASLEVPAEALEQALQTLQEQLSASEQACAELRAEQADDQRRQQANQALAEQIAQAYGEWQRWARLNALIGSATGDTFRKIAQGYNLDLLVHHANAQLRQLARRYRLKRGGSLLGLLVLDTEMGDELRSVHSLSGGETFLVSLALALGLASMASSTLRIESLFIDEGFGSLDPESLQLAMDALDGLQAQGRKVAVISHVQEMHERIPVQIQVRRQGNGLSTVEVSG</sequence>
<evidence type="ECO:0000256" key="1">
    <source>
        <dbReference type="ARBA" id="ARBA00006930"/>
    </source>
</evidence>
<accession>A0A077F8Y3</accession>
<comment type="function">
    <text evidence="13">SbcCD cleaves DNA hairpin structures. These structures can inhibit DNA replication and are intermediates in certain DNA recombination reactions. The complex acts as a 3'-&gt;5' double strand exonuclease that can open hairpins. It also has a 5' single-strand endonuclease activity.</text>
</comment>
<dbReference type="GO" id="GO:0006302">
    <property type="term" value="P:double-strand break repair"/>
    <property type="evidence" value="ECO:0007669"/>
    <property type="project" value="InterPro"/>
</dbReference>
<dbReference type="InterPro" id="IPR038729">
    <property type="entry name" value="Rad50/SbcC_AAA"/>
</dbReference>
<evidence type="ECO:0000256" key="13">
    <source>
        <dbReference type="ARBA" id="ARBA00055999"/>
    </source>
</evidence>
<dbReference type="Proteomes" id="UP000028931">
    <property type="component" value="Chromosome"/>
</dbReference>
<dbReference type="SUPFAM" id="SSF52540">
    <property type="entry name" value="P-loop containing nucleoside triphosphate hydrolases"/>
    <property type="match status" value="3"/>
</dbReference>
<dbReference type="RefSeq" id="WP_038608745.1">
    <property type="nucleotide sequence ID" value="NZ_CP009048.1"/>
</dbReference>
<comment type="similarity">
    <text evidence="1">Belongs to the SMC family. SbcC subfamily.</text>
</comment>
<feature type="coiled-coil region" evidence="14">
    <location>
        <begin position="830"/>
        <end position="1024"/>
    </location>
</feature>
<evidence type="ECO:0000256" key="12">
    <source>
        <dbReference type="ARBA" id="ARBA00023172"/>
    </source>
</evidence>
<dbReference type="KEGG" id="palk:PSAKL28_15540"/>
<evidence type="ECO:0000256" key="4">
    <source>
        <dbReference type="ARBA" id="ARBA00022705"/>
    </source>
</evidence>
<keyword evidence="4" id="KW-0235">DNA replication</keyword>
<reference evidence="17 18" key="1">
    <citation type="submission" date="2014-07" db="EMBL/GenBank/DDBJ databases">
        <authorList>
            <person name="Lee K."/>
            <person name="Lim J.Y."/>
            <person name="Hwang I."/>
        </authorList>
    </citation>
    <scope>NUCLEOTIDE SEQUENCE [LARGE SCALE GENOMIC DNA]</scope>
    <source>
        <strain evidence="17 18">KL28</strain>
    </source>
</reference>
<dbReference type="GO" id="GO:0006260">
    <property type="term" value="P:DNA replication"/>
    <property type="evidence" value="ECO:0007669"/>
    <property type="project" value="UniProtKB-KW"/>
</dbReference>
<keyword evidence="8" id="KW-0378">Hydrolase</keyword>
<evidence type="ECO:0000256" key="6">
    <source>
        <dbReference type="ARBA" id="ARBA00022741"/>
    </source>
</evidence>
<dbReference type="GO" id="GO:0016887">
    <property type="term" value="F:ATP hydrolysis activity"/>
    <property type="evidence" value="ECO:0007669"/>
    <property type="project" value="InterPro"/>
</dbReference>
<evidence type="ECO:0000256" key="5">
    <source>
        <dbReference type="ARBA" id="ARBA00022722"/>
    </source>
</evidence>
<keyword evidence="6" id="KW-0547">Nucleotide-binding</keyword>
<evidence type="ECO:0000313" key="18">
    <source>
        <dbReference type="Proteomes" id="UP000028931"/>
    </source>
</evidence>
<name>A0A077F8Y3_9PSED</name>
<evidence type="ECO:0000256" key="11">
    <source>
        <dbReference type="ARBA" id="ARBA00023054"/>
    </source>
</evidence>
<evidence type="ECO:0000256" key="3">
    <source>
        <dbReference type="ARBA" id="ARBA00013368"/>
    </source>
</evidence>
<feature type="coiled-coil region" evidence="14">
    <location>
        <begin position="634"/>
        <end position="661"/>
    </location>
</feature>
<gene>
    <name evidence="17" type="ORF">PSAKL28_15540</name>
</gene>
<dbReference type="Pfam" id="PF13476">
    <property type="entry name" value="AAA_23"/>
    <property type="match status" value="1"/>
</dbReference>
<dbReference type="GO" id="GO:0006310">
    <property type="term" value="P:DNA recombination"/>
    <property type="evidence" value="ECO:0007669"/>
    <property type="project" value="UniProtKB-KW"/>
</dbReference>
<dbReference type="EMBL" id="CP009048">
    <property type="protein sequence ID" value="AIL60780.1"/>
    <property type="molecule type" value="Genomic_DNA"/>
</dbReference>
<dbReference type="eggNOG" id="COG0419">
    <property type="taxonomic scope" value="Bacteria"/>
</dbReference>
<dbReference type="GO" id="GO:0004519">
    <property type="term" value="F:endonuclease activity"/>
    <property type="evidence" value="ECO:0007669"/>
    <property type="project" value="UniProtKB-KW"/>
</dbReference>
<dbReference type="GO" id="GO:0005524">
    <property type="term" value="F:ATP binding"/>
    <property type="evidence" value="ECO:0007669"/>
    <property type="project" value="UniProtKB-KW"/>
</dbReference>
<evidence type="ECO:0000256" key="10">
    <source>
        <dbReference type="ARBA" id="ARBA00022840"/>
    </source>
</evidence>
<dbReference type="FunFam" id="3.40.50.300:FF:001446">
    <property type="entry name" value="DsDNA exonuclease SbcC"/>
    <property type="match status" value="1"/>
</dbReference>
<dbReference type="GO" id="GO:0004527">
    <property type="term" value="F:exonuclease activity"/>
    <property type="evidence" value="ECO:0007669"/>
    <property type="project" value="UniProtKB-KW"/>
</dbReference>
<proteinExistence type="inferred from homology"/>
<evidence type="ECO:0000256" key="9">
    <source>
        <dbReference type="ARBA" id="ARBA00022839"/>
    </source>
</evidence>